<reference evidence="2 3" key="1">
    <citation type="submission" date="2019-02" db="EMBL/GenBank/DDBJ databases">
        <title>Genome sequencing of the rare red list fungi Bondarzewia mesenterica.</title>
        <authorList>
            <person name="Buettner E."/>
            <person name="Kellner H."/>
        </authorList>
    </citation>
    <scope>NUCLEOTIDE SEQUENCE [LARGE SCALE GENOMIC DNA]</scope>
    <source>
        <strain evidence="2 3">DSM 108281</strain>
    </source>
</reference>
<dbReference type="EMBL" id="SGPL01000195">
    <property type="protein sequence ID" value="THH15710.1"/>
    <property type="molecule type" value="Genomic_DNA"/>
</dbReference>
<proteinExistence type="predicted"/>
<dbReference type="Proteomes" id="UP000310158">
    <property type="component" value="Unassembled WGS sequence"/>
</dbReference>
<sequence>MLEVDEKLQGKADSIFEKEQEFLLPAANRPLQNKAQLYVIENGSQPSPATVFLQRQPLCTIAFSDAEDTPLCMLPHCLQRRPSPVPGLDGVDGYHSSLPPSPSASPTHGKQLRNAFDVLHAAEAVESDEEDTLRFGGAMKKKGDDNEQDKVKEHQEEDDAKLKKLHRDAVEGRLRVKRWDRSIDLEDTLAKNPETIAFYQAYGQPMVDDFAEFAHLRRDDAMDIGSNAEAEDEPREPLQGRTREPHIDAVLTVAQLLFLKAEEMSKPIHLSGELHGSLLLAAAHLPSSPTSPNLNPTSIFRLRGRALSHSKRVDTLDPNDVSWVDSHDSEDKDMTRVREVPLGSTSHKPMDTDVCPPSLQLHTQPILRCLQYSVLAVARANRKTWAKNESLSQHIRTGHSGAAMAVTGLGKKVGGAAEWW</sequence>
<evidence type="ECO:0000256" key="1">
    <source>
        <dbReference type="SAM" id="MobiDB-lite"/>
    </source>
</evidence>
<organism evidence="2 3">
    <name type="scientific">Bondarzewia mesenterica</name>
    <dbReference type="NCBI Taxonomy" id="1095465"/>
    <lineage>
        <taxon>Eukaryota</taxon>
        <taxon>Fungi</taxon>
        <taxon>Dikarya</taxon>
        <taxon>Basidiomycota</taxon>
        <taxon>Agaricomycotina</taxon>
        <taxon>Agaricomycetes</taxon>
        <taxon>Russulales</taxon>
        <taxon>Bondarzewiaceae</taxon>
        <taxon>Bondarzewia</taxon>
    </lineage>
</organism>
<evidence type="ECO:0000313" key="2">
    <source>
        <dbReference type="EMBL" id="THH15710.1"/>
    </source>
</evidence>
<name>A0A4S4LZ49_9AGAM</name>
<keyword evidence="3" id="KW-1185">Reference proteome</keyword>
<comment type="caution">
    <text evidence="2">The sequence shown here is derived from an EMBL/GenBank/DDBJ whole genome shotgun (WGS) entry which is preliminary data.</text>
</comment>
<dbReference type="AlphaFoldDB" id="A0A4S4LZ49"/>
<gene>
    <name evidence="2" type="ORF">EW146_g4808</name>
</gene>
<feature type="region of interest" description="Disordered" evidence="1">
    <location>
        <begin position="224"/>
        <end position="243"/>
    </location>
</feature>
<accession>A0A4S4LZ49</accession>
<feature type="region of interest" description="Disordered" evidence="1">
    <location>
        <begin position="127"/>
        <end position="160"/>
    </location>
</feature>
<dbReference type="OrthoDB" id="3361281at2759"/>
<feature type="compositionally biased region" description="Basic and acidic residues" evidence="1">
    <location>
        <begin position="141"/>
        <end position="155"/>
    </location>
</feature>
<protein>
    <submittedName>
        <fullName evidence="2">Uncharacterized protein</fullName>
    </submittedName>
</protein>
<evidence type="ECO:0000313" key="3">
    <source>
        <dbReference type="Proteomes" id="UP000310158"/>
    </source>
</evidence>